<reference evidence="14" key="1">
    <citation type="submission" date="2025-08" db="UniProtKB">
        <authorList>
            <consortium name="RefSeq"/>
        </authorList>
    </citation>
    <scope>IDENTIFICATION</scope>
    <source>
        <tissue evidence="14">Gonads</tissue>
    </source>
</reference>
<dbReference type="SUPFAM" id="SSF49265">
    <property type="entry name" value="Fibronectin type III"/>
    <property type="match status" value="2"/>
</dbReference>
<dbReference type="SMART" id="SM00194">
    <property type="entry name" value="PTPc"/>
    <property type="match status" value="2"/>
</dbReference>
<dbReference type="KEGG" id="lak:106170794"/>
<evidence type="ECO:0000256" key="2">
    <source>
        <dbReference type="ARBA" id="ARBA00009580"/>
    </source>
</evidence>
<dbReference type="InterPro" id="IPR029021">
    <property type="entry name" value="Prot-tyrosine_phosphatase-like"/>
</dbReference>
<feature type="domain" description="Fibronectin type-III" evidence="12">
    <location>
        <begin position="9"/>
        <end position="104"/>
    </location>
</feature>
<protein>
    <recommendedName>
        <fullName evidence="3">protein-tyrosine-phosphatase</fullName>
        <ecNumber evidence="3">3.1.3.48</ecNumber>
    </recommendedName>
</protein>
<dbReference type="InterPro" id="IPR003595">
    <property type="entry name" value="Tyr_Pase_cat"/>
</dbReference>
<dbReference type="Gene3D" id="3.90.190.10">
    <property type="entry name" value="Protein tyrosine phosphatase superfamily"/>
    <property type="match status" value="2"/>
</dbReference>
<dbReference type="SMART" id="SM00404">
    <property type="entry name" value="PTPc_motif"/>
    <property type="match status" value="2"/>
</dbReference>
<dbReference type="Pfam" id="PF00102">
    <property type="entry name" value="Y_phosphatase"/>
    <property type="match status" value="2"/>
</dbReference>
<dbReference type="PRINTS" id="PR00700">
    <property type="entry name" value="PRTYPHPHTASE"/>
</dbReference>
<keyword evidence="7 9" id="KW-0472">Membrane</keyword>
<feature type="domain" description="Tyrosine-protein phosphatase" evidence="10">
    <location>
        <begin position="656"/>
        <end position="918"/>
    </location>
</feature>
<evidence type="ECO:0000256" key="5">
    <source>
        <dbReference type="ARBA" id="ARBA00022801"/>
    </source>
</evidence>
<comment type="similarity">
    <text evidence="2">Belongs to the protein-tyrosine phosphatase family.</text>
</comment>
<keyword evidence="9" id="KW-1133">Transmembrane helix</keyword>
<name>A0A2R2MKP0_LINAN</name>
<dbReference type="OrthoDB" id="9979034at2759"/>
<gene>
    <name evidence="14" type="primary">LOC106170794</name>
</gene>
<dbReference type="PROSITE" id="PS50853">
    <property type="entry name" value="FN3"/>
    <property type="match status" value="1"/>
</dbReference>
<evidence type="ECO:0000259" key="10">
    <source>
        <dbReference type="PROSITE" id="PS50055"/>
    </source>
</evidence>
<keyword evidence="4" id="KW-0732">Signal</keyword>
<dbReference type="FunFam" id="3.90.190.10:FF:000062">
    <property type="entry name" value="Receptor-type tyrosine-protein phosphatase kappa"/>
    <property type="match status" value="1"/>
</dbReference>
<keyword evidence="6" id="KW-0904">Protein phosphatase</keyword>
<keyword evidence="13" id="KW-1185">Reference proteome</keyword>
<evidence type="ECO:0000259" key="11">
    <source>
        <dbReference type="PROSITE" id="PS50056"/>
    </source>
</evidence>
<dbReference type="Proteomes" id="UP000085678">
    <property type="component" value="Unplaced"/>
</dbReference>
<dbReference type="AlphaFoldDB" id="A0A2R2MKP0"/>
<dbReference type="InParanoid" id="A0A2R2MKP0"/>
<evidence type="ECO:0000256" key="4">
    <source>
        <dbReference type="ARBA" id="ARBA00022729"/>
    </source>
</evidence>
<evidence type="ECO:0000256" key="1">
    <source>
        <dbReference type="ARBA" id="ARBA00004167"/>
    </source>
</evidence>
<dbReference type="GO" id="GO:0004725">
    <property type="term" value="F:protein tyrosine phosphatase activity"/>
    <property type="evidence" value="ECO:0007669"/>
    <property type="project" value="UniProtKB-EC"/>
</dbReference>
<dbReference type="Pfam" id="PF00041">
    <property type="entry name" value="fn3"/>
    <property type="match status" value="1"/>
</dbReference>
<dbReference type="InterPro" id="IPR050348">
    <property type="entry name" value="Protein-Tyr_Phosphatase"/>
</dbReference>
<sequence length="930" mass="105125">MNSVILCMESVHLAVMKAGTGKMGHVNWQKWSSMPGSGVVHSYVVRVWRWIYLHGSVTVPPEDQTATVDNLSMYTEYNITVTIANDAGYYGLSSPATTARTCGEPTAPPKPNVHSVLASSKRSAYIELNTAGMNRDVHRCDGFAKLTVQYVGKYHHIGTVDVLHVKETQLITITNLTTYSKYTIYLTAVNNLHLQGPPVTVTHTTAEGVPPKMAAPDVTSIGDTFIEITWRAPSPSGGVIVSYEISYTQQSSQRNEIVTETDITNTLIGINGGAVAGGVLGVLVLVAVVVVVVVIYNRRRRPQEPDQFETFSELQRKEDLDDHVYESPVQVPYENTEDEHLYSSIKQSTEISVENIYEVMKLKTKDILHDEHQKFPITLKNPCEVGQKRENKLKNRFRNIIPYDHSRVVLDLLPDDPNSDYINANFIDGYNRPRAFIAAQGPKSNTVNDFWRMIWQVKSPQIIMLTKTVEMGKQKCEQYWADEGMKQFGEIQVTTLDEVQRKDSFVRNLQYCKVGHPTVHSVKQFHFTGWPNNGVPIDPTALVKFREEVEKHEILVEDQGPVVVHCSDGVGNTGTFIALDYLFEEALAEGKVDVFGLVQSLRASRPKMVQTKEQYYFIHDTLLEELHCGITFIRLQDLEARLRKLRQRNKTGLTKMEEEFAVLGLMLPEIEESSTKTALEPINIGKNRVTNIVAGNHCRPHLTSYAEDSTDYINAVFIDGNQCQNAYIVTQMPLPHTVVDFWSMLYDQQCATIVMLNECSNDTKTSGVYWPTEKVTSYGPFNVEMISTCQSGKCITVNELRVTNSKDHSGSARKVCQFQFHDWMTSKPVPPSPRAFLELFDAVQQWQRKSGDTPITVHCMNGAHQSGLFCAVARILDKLKVEQEVDVFHTVKAVRQNRPQLIDSKEQYVFCYDVVEEYVRKFDTHVNLQM</sequence>
<evidence type="ECO:0000259" key="12">
    <source>
        <dbReference type="PROSITE" id="PS50853"/>
    </source>
</evidence>
<organism evidence="13 14">
    <name type="scientific">Lingula anatina</name>
    <name type="common">Brachiopod</name>
    <name type="synonym">Lingula unguis</name>
    <dbReference type="NCBI Taxonomy" id="7574"/>
    <lineage>
        <taxon>Eukaryota</taxon>
        <taxon>Metazoa</taxon>
        <taxon>Spiralia</taxon>
        <taxon>Lophotrochozoa</taxon>
        <taxon>Brachiopoda</taxon>
        <taxon>Linguliformea</taxon>
        <taxon>Lingulata</taxon>
        <taxon>Lingulida</taxon>
        <taxon>Linguloidea</taxon>
        <taxon>Lingulidae</taxon>
        <taxon>Lingula</taxon>
    </lineage>
</organism>
<keyword evidence="5" id="KW-0378">Hydrolase</keyword>
<evidence type="ECO:0000256" key="6">
    <source>
        <dbReference type="ARBA" id="ARBA00022912"/>
    </source>
</evidence>
<dbReference type="SMART" id="SM00060">
    <property type="entry name" value="FN3"/>
    <property type="match status" value="3"/>
</dbReference>
<dbReference type="PROSITE" id="PS50055">
    <property type="entry name" value="TYR_PHOSPHATASE_PTP"/>
    <property type="match status" value="2"/>
</dbReference>
<dbReference type="CDD" id="cd00063">
    <property type="entry name" value="FN3"/>
    <property type="match status" value="2"/>
</dbReference>
<dbReference type="InterPro" id="IPR013783">
    <property type="entry name" value="Ig-like_fold"/>
</dbReference>
<dbReference type="InterPro" id="IPR000387">
    <property type="entry name" value="Tyr_Pase_dom"/>
</dbReference>
<feature type="domain" description="Tyrosine specific protein phosphatases" evidence="11">
    <location>
        <begin position="834"/>
        <end position="909"/>
    </location>
</feature>
<dbReference type="EC" id="3.1.3.48" evidence="3"/>
<feature type="domain" description="Tyrosine specific protein phosphatases" evidence="11">
    <location>
        <begin position="543"/>
        <end position="616"/>
    </location>
</feature>
<dbReference type="GO" id="GO:0016020">
    <property type="term" value="C:membrane"/>
    <property type="evidence" value="ECO:0007669"/>
    <property type="project" value="UniProtKB-SubCell"/>
</dbReference>
<dbReference type="RefSeq" id="XP_023930775.1">
    <property type="nucleotide sequence ID" value="XM_024075007.1"/>
</dbReference>
<keyword evidence="9" id="KW-0812">Transmembrane</keyword>
<dbReference type="PROSITE" id="PS50056">
    <property type="entry name" value="TYR_PHOSPHATASE_2"/>
    <property type="match status" value="2"/>
</dbReference>
<dbReference type="PANTHER" id="PTHR19134">
    <property type="entry name" value="RECEPTOR-TYPE TYROSINE-PROTEIN PHOSPHATASE"/>
    <property type="match status" value="1"/>
</dbReference>
<dbReference type="SUPFAM" id="SSF52799">
    <property type="entry name" value="(Phosphotyrosine protein) phosphatases II"/>
    <property type="match status" value="2"/>
</dbReference>
<evidence type="ECO:0000256" key="9">
    <source>
        <dbReference type="SAM" id="Phobius"/>
    </source>
</evidence>
<accession>A0A2R2MKP0</accession>
<evidence type="ECO:0000256" key="7">
    <source>
        <dbReference type="ARBA" id="ARBA00023136"/>
    </source>
</evidence>
<dbReference type="Gene3D" id="2.60.40.10">
    <property type="entry name" value="Immunoglobulins"/>
    <property type="match status" value="2"/>
</dbReference>
<feature type="transmembrane region" description="Helical" evidence="9">
    <location>
        <begin position="274"/>
        <end position="296"/>
    </location>
</feature>
<dbReference type="PANTHER" id="PTHR19134:SF562">
    <property type="entry name" value="PROTEIN-TYROSINE-PHOSPHATASE"/>
    <property type="match status" value="1"/>
</dbReference>
<feature type="domain" description="Tyrosine-protein phosphatase" evidence="10">
    <location>
        <begin position="368"/>
        <end position="625"/>
    </location>
</feature>
<evidence type="ECO:0000313" key="13">
    <source>
        <dbReference type="Proteomes" id="UP000085678"/>
    </source>
</evidence>
<dbReference type="FunFam" id="3.90.190.10:FF:000102">
    <property type="entry name" value="Receptor-type tyrosine-protein phosphatase"/>
    <property type="match status" value="1"/>
</dbReference>
<evidence type="ECO:0000256" key="3">
    <source>
        <dbReference type="ARBA" id="ARBA00013064"/>
    </source>
</evidence>
<comment type="subcellular location">
    <subcellularLocation>
        <location evidence="1">Membrane</location>
        <topology evidence="1">Single-pass membrane protein</topology>
    </subcellularLocation>
</comment>
<evidence type="ECO:0000313" key="14">
    <source>
        <dbReference type="RefSeq" id="XP_023930775.1"/>
    </source>
</evidence>
<dbReference type="STRING" id="7574.A0A2R2MKP0"/>
<proteinExistence type="inferred from homology"/>
<comment type="catalytic activity">
    <reaction evidence="8">
        <text>O-phospho-L-tyrosyl-[protein] + H2O = L-tyrosyl-[protein] + phosphate</text>
        <dbReference type="Rhea" id="RHEA:10684"/>
        <dbReference type="Rhea" id="RHEA-COMP:10136"/>
        <dbReference type="Rhea" id="RHEA-COMP:20101"/>
        <dbReference type="ChEBI" id="CHEBI:15377"/>
        <dbReference type="ChEBI" id="CHEBI:43474"/>
        <dbReference type="ChEBI" id="CHEBI:46858"/>
        <dbReference type="ChEBI" id="CHEBI:61978"/>
        <dbReference type="EC" id="3.1.3.48"/>
    </reaction>
</comment>
<dbReference type="InterPro" id="IPR003961">
    <property type="entry name" value="FN3_dom"/>
</dbReference>
<dbReference type="InterPro" id="IPR036116">
    <property type="entry name" value="FN3_sf"/>
</dbReference>
<evidence type="ECO:0000256" key="8">
    <source>
        <dbReference type="ARBA" id="ARBA00051722"/>
    </source>
</evidence>
<dbReference type="InterPro" id="IPR000242">
    <property type="entry name" value="PTP_cat"/>
</dbReference>
<dbReference type="GeneID" id="106170794"/>